<dbReference type="InterPro" id="IPR029062">
    <property type="entry name" value="Class_I_gatase-like"/>
</dbReference>
<evidence type="ECO:0000313" key="2">
    <source>
        <dbReference type="EMBL" id="SUZ89231.1"/>
    </source>
</evidence>
<dbReference type="Gene3D" id="3.40.50.880">
    <property type="match status" value="1"/>
</dbReference>
<dbReference type="CDD" id="cd01741">
    <property type="entry name" value="GATase1_1"/>
    <property type="match status" value="1"/>
</dbReference>
<dbReference type="InterPro" id="IPR044992">
    <property type="entry name" value="ChyE-like"/>
</dbReference>
<dbReference type="InterPro" id="IPR017926">
    <property type="entry name" value="GATASE"/>
</dbReference>
<name>A0A381RCB0_9ZZZZ</name>
<dbReference type="FunFam" id="3.40.50.880:FF:000033">
    <property type="entry name" value="Glutamine amidotransferase class-I"/>
    <property type="match status" value="1"/>
</dbReference>
<dbReference type="GO" id="GO:0005829">
    <property type="term" value="C:cytosol"/>
    <property type="evidence" value="ECO:0007669"/>
    <property type="project" value="TreeGrafter"/>
</dbReference>
<sequence length="233" mass="26311">MRIHHLQHVPFEGLGCMKPYFINKGHQLSSTHLYLNEPLPQLHDFDWLIVMGGPMGVSDELHYPWMSKEKSLIKSSIESGKIVLGICLGAQFIADALGSKVYKNSHREIGWFPINVAKQLDNTIFQGVFPQGIEVFHWHGETFEIPASSVLVASSEACQNQGFIVENRIVGLQFHLETTLGSAKALIENCRNELDGSKFVQNEKDILEKEKRFLPINKLMIAVLKRLETNCAQ</sequence>
<organism evidence="2">
    <name type="scientific">marine metagenome</name>
    <dbReference type="NCBI Taxonomy" id="408172"/>
    <lineage>
        <taxon>unclassified sequences</taxon>
        <taxon>metagenomes</taxon>
        <taxon>ecological metagenomes</taxon>
    </lineage>
</organism>
<accession>A0A381RCB0</accession>
<reference evidence="2" key="1">
    <citation type="submission" date="2018-05" db="EMBL/GenBank/DDBJ databases">
        <authorList>
            <person name="Lanie J.A."/>
            <person name="Ng W.-L."/>
            <person name="Kazmierczak K.M."/>
            <person name="Andrzejewski T.M."/>
            <person name="Davidsen T.M."/>
            <person name="Wayne K.J."/>
            <person name="Tettelin H."/>
            <person name="Glass J.I."/>
            <person name="Rusch D."/>
            <person name="Podicherti R."/>
            <person name="Tsui H.-C.T."/>
            <person name="Winkler M.E."/>
        </authorList>
    </citation>
    <scope>NUCLEOTIDE SEQUENCE</scope>
</reference>
<evidence type="ECO:0000259" key="1">
    <source>
        <dbReference type="Pfam" id="PF00117"/>
    </source>
</evidence>
<dbReference type="EMBL" id="UINC01001810">
    <property type="protein sequence ID" value="SUZ89231.1"/>
    <property type="molecule type" value="Genomic_DNA"/>
</dbReference>
<dbReference type="PROSITE" id="PS51273">
    <property type="entry name" value="GATASE_TYPE_1"/>
    <property type="match status" value="1"/>
</dbReference>
<feature type="domain" description="Glutamine amidotransferase" evidence="1">
    <location>
        <begin position="36"/>
        <end position="189"/>
    </location>
</feature>
<protein>
    <recommendedName>
        <fullName evidence="1">Glutamine amidotransferase domain-containing protein</fullName>
    </recommendedName>
</protein>
<dbReference type="PANTHER" id="PTHR42695:SF5">
    <property type="entry name" value="GLUTAMINE AMIDOTRANSFERASE YLR126C-RELATED"/>
    <property type="match status" value="1"/>
</dbReference>
<dbReference type="PANTHER" id="PTHR42695">
    <property type="entry name" value="GLUTAMINE AMIDOTRANSFERASE YLR126C-RELATED"/>
    <property type="match status" value="1"/>
</dbReference>
<gene>
    <name evidence="2" type="ORF">METZ01_LOCUS42085</name>
</gene>
<dbReference type="Pfam" id="PF00117">
    <property type="entry name" value="GATase"/>
    <property type="match status" value="1"/>
</dbReference>
<proteinExistence type="predicted"/>
<dbReference type="AlphaFoldDB" id="A0A381RCB0"/>
<dbReference type="SUPFAM" id="SSF52317">
    <property type="entry name" value="Class I glutamine amidotransferase-like"/>
    <property type="match status" value="1"/>
</dbReference>